<dbReference type="AlphaFoldDB" id="A0A093D417"/>
<evidence type="ECO:0000313" key="2">
    <source>
        <dbReference type="Proteomes" id="UP000053661"/>
    </source>
</evidence>
<accession>A0A093D417</accession>
<proteinExistence type="predicted"/>
<feature type="non-terminal residue" evidence="1">
    <location>
        <position position="1"/>
    </location>
</feature>
<reference evidence="1 2" key="1">
    <citation type="submission" date="2014-04" db="EMBL/GenBank/DDBJ databases">
        <title>Genome evolution of avian class.</title>
        <authorList>
            <person name="Zhang G."/>
            <person name="Li C."/>
        </authorList>
    </citation>
    <scope>NUCLEOTIDE SEQUENCE [LARGE SCALE GENOMIC DNA]</scope>
    <source>
        <strain evidence="1">BGI_N340</strain>
    </source>
</reference>
<organism evidence="1 2">
    <name type="scientific">Tauraco erythrolophus</name>
    <name type="common">Red-crested turaco</name>
    <dbReference type="NCBI Taxonomy" id="121530"/>
    <lineage>
        <taxon>Eukaryota</taxon>
        <taxon>Metazoa</taxon>
        <taxon>Chordata</taxon>
        <taxon>Craniata</taxon>
        <taxon>Vertebrata</taxon>
        <taxon>Euteleostomi</taxon>
        <taxon>Archelosauria</taxon>
        <taxon>Archosauria</taxon>
        <taxon>Dinosauria</taxon>
        <taxon>Saurischia</taxon>
        <taxon>Theropoda</taxon>
        <taxon>Coelurosauria</taxon>
        <taxon>Aves</taxon>
        <taxon>Neognathae</taxon>
        <taxon>Neoaves</taxon>
        <taxon>Otidimorphae</taxon>
        <taxon>Musophagiformes</taxon>
        <taxon>Musophagidae</taxon>
        <taxon>Tauraco</taxon>
    </lineage>
</organism>
<dbReference type="Proteomes" id="UP000053661">
    <property type="component" value="Unassembled WGS sequence"/>
</dbReference>
<dbReference type="EMBL" id="KL472217">
    <property type="protein sequence ID" value="KFV19312.1"/>
    <property type="molecule type" value="Genomic_DNA"/>
</dbReference>
<dbReference type="PANTHER" id="PTHR46299:SF2">
    <property type="entry name" value="VON WILLEBRAND FACTOR A DOMAIN-CONTAINING PROTEIN 5B2"/>
    <property type="match status" value="1"/>
</dbReference>
<protein>
    <submittedName>
        <fullName evidence="1">von Willebrand factor A domain-containing protein 5B2</fullName>
    </submittedName>
</protein>
<keyword evidence="2" id="KW-1185">Reference proteome</keyword>
<sequence>DPWASSAATTCITLAEPHHYDRDLEIILYPCEPHHPHLVMEDGTMTYPEYEAHIRSRRDYVRIARKDGSGERQVAFVQKRFHKDIFPNPVLMLNFCPPAEVVPGDLQSVTREVIFLVDRSSTMSGPDLDKVKVRHGHGAPWGQGCSMGGCCEAGSLCAQETLRRACEHLSDLRADAGGTNLLAALGWALAQP</sequence>
<evidence type="ECO:0000313" key="1">
    <source>
        <dbReference type="EMBL" id="KFV19312.1"/>
    </source>
</evidence>
<feature type="non-terminal residue" evidence="1">
    <location>
        <position position="192"/>
    </location>
</feature>
<dbReference type="PANTHER" id="PTHR46299">
    <property type="entry name" value="VON WILLEBRAND FACTOR A DOMAIN-CONTAINING PROTEIN 5B2-RELATED"/>
    <property type="match status" value="1"/>
</dbReference>
<dbReference type="InterPro" id="IPR052627">
    <property type="entry name" value="VWA_domain-containing"/>
</dbReference>
<gene>
    <name evidence="1" type="ORF">N340_07486</name>
</gene>
<name>A0A093D417_TAUER</name>